<dbReference type="EMBL" id="CP048914">
    <property type="protein sequence ID" value="QMS85060.1"/>
    <property type="molecule type" value="Genomic_DNA"/>
</dbReference>
<feature type="domain" description="Glycoside phosphorylase C-terminal" evidence="5">
    <location>
        <begin position="1017"/>
        <end position="1095"/>
    </location>
</feature>
<dbReference type="InterPro" id="IPR037018">
    <property type="entry name" value="GH65_N"/>
</dbReference>
<dbReference type="Pfam" id="PF17167">
    <property type="entry name" value="Glyco_hydro_94"/>
    <property type="match status" value="1"/>
</dbReference>
<dbReference type="RefSeq" id="WP_258878686.1">
    <property type="nucleotide sequence ID" value="NZ_CP048914.1"/>
</dbReference>
<dbReference type="Gene3D" id="2.70.98.40">
    <property type="entry name" value="Glycoside hydrolase, family 65, N-terminal domain"/>
    <property type="match status" value="1"/>
</dbReference>
<dbReference type="InterPro" id="IPR033432">
    <property type="entry name" value="GH94_catalytic"/>
</dbReference>
<dbReference type="Pfam" id="PF21270">
    <property type="entry name" value="SOGP_4th"/>
    <property type="match status" value="1"/>
</dbReference>
<accession>A0A7L7KQH7</accession>
<dbReference type="InterPro" id="IPR008928">
    <property type="entry name" value="6-hairpin_glycosidase_sf"/>
</dbReference>
<evidence type="ECO:0000313" key="8">
    <source>
        <dbReference type="Proteomes" id="UP000514720"/>
    </source>
</evidence>
<evidence type="ECO:0000313" key="7">
    <source>
        <dbReference type="EMBL" id="QMS85060.1"/>
    </source>
</evidence>
<dbReference type="PANTHER" id="PTHR37469">
    <property type="entry name" value="CELLOBIONIC ACID PHOSPHORYLASE-RELATED"/>
    <property type="match status" value="1"/>
</dbReference>
<gene>
    <name evidence="7" type="ORF">G4Z02_04650</name>
</gene>
<dbReference type="SUPFAM" id="SSF48208">
    <property type="entry name" value="Six-hairpin glycosidases"/>
    <property type="match status" value="1"/>
</dbReference>
<dbReference type="KEGG" id="xcl:G4Z02_04650"/>
<dbReference type="Pfam" id="PF21958">
    <property type="entry name" value="SOGP_N"/>
    <property type="match status" value="1"/>
</dbReference>
<dbReference type="InterPro" id="IPR052047">
    <property type="entry name" value="GH94_Enzymes"/>
</dbReference>
<evidence type="ECO:0000259" key="3">
    <source>
        <dbReference type="Pfam" id="PF17167"/>
    </source>
</evidence>
<dbReference type="GO" id="GO:0005975">
    <property type="term" value="P:carbohydrate metabolic process"/>
    <property type="evidence" value="ECO:0007669"/>
    <property type="project" value="InterPro"/>
</dbReference>
<evidence type="ECO:0000256" key="2">
    <source>
        <dbReference type="ARBA" id="ARBA00022679"/>
    </source>
</evidence>
<feature type="domain" description="SOGP N-terminal" evidence="6">
    <location>
        <begin position="18"/>
        <end position="238"/>
    </location>
</feature>
<dbReference type="Gene3D" id="1.50.10.10">
    <property type="match status" value="1"/>
</dbReference>
<dbReference type="GO" id="GO:0016757">
    <property type="term" value="F:glycosyltransferase activity"/>
    <property type="evidence" value="ECO:0007669"/>
    <property type="project" value="UniProtKB-KW"/>
</dbReference>
<evidence type="ECO:0000256" key="1">
    <source>
        <dbReference type="ARBA" id="ARBA00022676"/>
    </source>
</evidence>
<reference evidence="7 8" key="1">
    <citation type="submission" date="2020-02" db="EMBL/GenBank/DDBJ databases">
        <authorList>
            <person name="Zheng R.K."/>
            <person name="Sun C.M."/>
        </authorList>
    </citation>
    <scope>NUCLEOTIDE SEQUENCE [LARGE SCALE GENOMIC DNA]</scope>
    <source>
        <strain evidence="8">zrk13</strain>
    </source>
</reference>
<dbReference type="AlphaFoldDB" id="A0A7L7KQH7"/>
<dbReference type="Proteomes" id="UP000514720">
    <property type="component" value="Chromosome"/>
</dbReference>
<feature type="domain" description="Glycoside phosphorylase super sandwich" evidence="4">
    <location>
        <begin position="300"/>
        <end position="534"/>
    </location>
</feature>
<evidence type="ECO:0000259" key="6">
    <source>
        <dbReference type="Pfam" id="PF21958"/>
    </source>
</evidence>
<dbReference type="InterPro" id="IPR048771">
    <property type="entry name" value="SOGP_2nd"/>
</dbReference>
<evidence type="ECO:0000259" key="5">
    <source>
        <dbReference type="Pfam" id="PF21270"/>
    </source>
</evidence>
<dbReference type="Gene3D" id="2.60.420.10">
    <property type="entry name" value="Maltose phosphorylase, domain 3"/>
    <property type="match status" value="1"/>
</dbReference>
<dbReference type="InterPro" id="IPR012341">
    <property type="entry name" value="6hp_glycosidase-like_sf"/>
</dbReference>
<evidence type="ECO:0000259" key="4">
    <source>
        <dbReference type="Pfam" id="PF21250"/>
    </source>
</evidence>
<name>A0A7L7KQH7_9MOLU</name>
<dbReference type="InterPro" id="IPR053831">
    <property type="entry name" value="SOGP_N"/>
</dbReference>
<dbReference type="Pfam" id="PF21250">
    <property type="entry name" value="SOGP_2nd"/>
    <property type="match status" value="1"/>
</dbReference>
<feature type="domain" description="Glycosyl hydrolase 94 catalytic" evidence="3">
    <location>
        <begin position="679"/>
        <end position="955"/>
    </location>
</feature>
<protein>
    <submittedName>
        <fullName evidence="7">Cellobiose phosphorylase</fullName>
    </submittedName>
</protein>
<sequence length="1107" mass="127214">MSTINTTPVGIGRLQFHMLPSGYIHKINYEQKMINQLRGTNLDGQASNLYLRIHTNGGYQSKRLLHHSMRITHDKNHVKYEGIVFGLDVTVVLTITEQTWFYTVNVTNPLDEDIIYDVFYVQDIGIKHEGAIRNNEAYNSQYIDHSVYPSPNGYAICSLQNQGAKEYLQLGSLTPVIGYATDGYQFYGLSYKTTNIPEALLHDHLPNEVYQFEHACGSLQTAKHLLVPKDTIQDVFYGHFVNRYHDRVTNLEYVDEIAERYNSVSHQLQEPKELGITYYESLDHVYASPAISIDDIEQLYPNQIQEEWIEGQLVSFFDRDGAHIVLGEKEHHVERSHGHILLNGNNQYVREDVYASTNYIYGLFSSQVVIGNTSFNRFISNARNGLNIAKTSGQRILIKRHGEYQLLTMPAVYEMGYNYAKWLYKIDDDMLTITSYIGLDGAWLNLTIVSEKMRQYEIAVLHQVVMGSEEFGQPFHKEIHDNVCTFTLDEHSFTYQKYPELTYDLIVDAETVVFTDESFFIEPASYEAQTIVLASGHSMRITIQARLNHSSLVTKVGSFSAEKQRFIEHYNDLSRNMRLSLPTDHHEYHNVEKMNLLIRWYWHDALIHYASPHGLEQYGGAAWGTRDVCQGPFELFFAAGHYDVLRHMLLKIFSHQHLETGSWPQWFMFDRYSSIQAGDAHGDIIVWPLRSLALYLQATGDVSILEEHVPYTTKNGFTFTTETSSLFEHVKTEVQYIEDNLIEGTALSCYGDGDWDDTLQPANPELRKKMVSGWTTALTYEAFTLFAETIKTVDSDYTNYLQEFAKNIKMDYNRYVIKDQVPAGFLYIDEGQITYMIHPDDDVTNMKYRLLPMNRGIIGEMFDQEQAQHMNQLILNHLTHPDGVRLMNRTIPYKGGLNTYFKRAETSACFGREIGLQYVHAHIRYIEAMAKFGNKEAAYNGLFKINPINITDTVSNAMPRQANAYFSSSDGHFLTRYQAMDEFDKLYTGDIGVKGGWRVYSSGPGIYLNQLIGSTLGIRETQNSLQFDPQIPSDLDGLEVTYQSQQATFTLKYHLQAEDYSITSVYLNGQEVPFTRLQNPYRMGGIAIDKELFNDGKKDYIIDLYTM</sequence>
<keyword evidence="1" id="KW-0328">Glycosyltransferase</keyword>
<dbReference type="PANTHER" id="PTHR37469:SF2">
    <property type="entry name" value="CELLOBIONIC ACID PHOSPHORYLASE"/>
    <property type="match status" value="1"/>
</dbReference>
<keyword evidence="8" id="KW-1185">Reference proteome</keyword>
<proteinExistence type="predicted"/>
<organism evidence="7 8">
    <name type="scientific">Candidatus Xianfuyuplasma coldseepsis</name>
    <dbReference type="NCBI Taxonomy" id="2782163"/>
    <lineage>
        <taxon>Bacteria</taxon>
        <taxon>Bacillati</taxon>
        <taxon>Mycoplasmatota</taxon>
        <taxon>Mollicutes</taxon>
        <taxon>Candidatus Izemoplasmatales</taxon>
        <taxon>Candidatus Izemoplasmataceae</taxon>
        <taxon>Candidatus Xianfuyuplasma</taxon>
    </lineage>
</organism>
<dbReference type="InterPro" id="IPR048773">
    <property type="entry name" value="SOGP_C"/>
</dbReference>
<keyword evidence="2" id="KW-0808">Transferase</keyword>